<reference evidence="1" key="2">
    <citation type="submission" date="2024-05" db="EMBL/GenBank/DDBJ databases">
        <authorList>
            <person name="Matrishin C.B."/>
            <person name="Kauffman K.M."/>
        </authorList>
    </citation>
    <scope>NUCLEOTIDE SEQUENCE</scope>
</reference>
<protein>
    <submittedName>
        <fullName evidence="1">Uncharacterized protein</fullName>
    </submittedName>
</protein>
<organism evidence="1">
    <name type="scientific">Porphyromonas phage phage029a_Kyudai3</name>
    <dbReference type="NCBI Taxonomy" id="3154119"/>
    <lineage>
        <taxon>Viruses</taxon>
        <taxon>Duplodnaviria</taxon>
        <taxon>Heunggongvirae</taxon>
        <taxon>Uroviricota</taxon>
        <taxon>Caudoviricetes</taxon>
        <taxon>Nixviridae</taxon>
        <taxon>Haasevirus</taxon>
        <taxon>Haasevirus pging00V</taxon>
    </lineage>
</organism>
<evidence type="ECO:0000313" key="1">
    <source>
        <dbReference type="EMBL" id="DBA56207.1"/>
    </source>
</evidence>
<dbReference type="EMBL" id="BK068110">
    <property type="protein sequence ID" value="DBA56207.1"/>
    <property type="molecule type" value="Genomic_DNA"/>
</dbReference>
<proteinExistence type="predicted"/>
<accession>A0AAT9JE51</accession>
<reference evidence="1" key="1">
    <citation type="journal article" date="2023" name="Microbiome">
        <title>Phages are unrecognized players in the ecology of the oral pathogen Porphyromonas gingivalis.</title>
        <authorList>
            <person name="Matrishin C.B."/>
            <person name="Haase E.M."/>
            <person name="Dewhirst F.E."/>
            <person name="Mark Welch J.L."/>
            <person name="Miranda-Sanchez F."/>
            <person name="Chen T."/>
            <person name="MacFarland D.C."/>
            <person name="Kauffman K.M."/>
        </authorList>
    </citation>
    <scope>NUCLEOTIDE SEQUENCE</scope>
</reference>
<sequence length="50" mass="5813">MTTDTAKIRRVSDLRTGDCESISTRVRSQRKWLRICVDGDTRQSVLCERI</sequence>
<name>A0AAT9JE51_9CAUD</name>